<dbReference type="HOGENOM" id="CLU_106192_0_0_4"/>
<organism evidence="2">
    <name type="scientific">Burkholderia sp. (strain CCGE1003)</name>
    <dbReference type="NCBI Taxonomy" id="640512"/>
    <lineage>
        <taxon>Bacteria</taxon>
        <taxon>Pseudomonadati</taxon>
        <taxon>Pseudomonadota</taxon>
        <taxon>Betaproteobacteria</taxon>
        <taxon>Burkholderiales</taxon>
        <taxon>Burkholderiaceae</taxon>
        <taxon>Burkholderia</taxon>
    </lineage>
</organism>
<dbReference type="AlphaFoldDB" id="E1TI72"/>
<name>E1TI72_BURSG</name>
<dbReference type="Pfam" id="PF09483">
    <property type="entry name" value="HpaP"/>
    <property type="match status" value="1"/>
</dbReference>
<dbReference type="OrthoDB" id="8781027at2"/>
<evidence type="ECO:0000256" key="1">
    <source>
        <dbReference type="SAM" id="MobiDB-lite"/>
    </source>
</evidence>
<feature type="region of interest" description="Disordered" evidence="1">
    <location>
        <begin position="36"/>
        <end position="55"/>
    </location>
</feature>
<protein>
    <submittedName>
        <fullName evidence="2">Type III secretion protein HpaP</fullName>
    </submittedName>
</protein>
<dbReference type="KEGG" id="bgf:BC1003_3640"/>
<feature type="compositionally biased region" description="Basic and acidic residues" evidence="1">
    <location>
        <begin position="71"/>
        <end position="92"/>
    </location>
</feature>
<dbReference type="EMBL" id="CP002218">
    <property type="protein sequence ID" value="ADN59580.1"/>
    <property type="molecule type" value="Genomic_DNA"/>
</dbReference>
<gene>
    <name evidence="2" type="ordered locus">BC1003_3640</name>
</gene>
<feature type="compositionally biased region" description="Low complexity" evidence="1">
    <location>
        <begin position="94"/>
        <end position="103"/>
    </location>
</feature>
<dbReference type="NCBIfam" id="TIGR02557">
    <property type="entry name" value="HpaP"/>
    <property type="match status" value="1"/>
</dbReference>
<dbReference type="InterPro" id="IPR013390">
    <property type="entry name" value="T3SS_HpaP"/>
</dbReference>
<feature type="region of interest" description="Disordered" evidence="1">
    <location>
        <begin position="64"/>
        <end position="103"/>
    </location>
</feature>
<evidence type="ECO:0000313" key="2">
    <source>
        <dbReference type="EMBL" id="ADN59580.1"/>
    </source>
</evidence>
<reference evidence="2" key="1">
    <citation type="submission" date="2010-09" db="EMBL/GenBank/DDBJ databases">
        <title>Complete sequence of chromosome2 of Burkholderia sp. CCGE1003.</title>
        <authorList>
            <consortium name="US DOE Joint Genome Institute"/>
            <person name="Lucas S."/>
            <person name="Copeland A."/>
            <person name="Lapidus A."/>
            <person name="Cheng J.-F."/>
            <person name="Bruce D."/>
            <person name="Goodwin L."/>
            <person name="Pitluck S."/>
            <person name="Daligault H."/>
            <person name="Davenport K."/>
            <person name="Detter J.C."/>
            <person name="Han C."/>
            <person name="Tapia R."/>
            <person name="Land M."/>
            <person name="Hauser L."/>
            <person name="Jeffries C."/>
            <person name="Kyrpides N."/>
            <person name="Ivanova N."/>
            <person name="Ovchinnikova G."/>
            <person name="Martinez-Romero E."/>
            <person name="Rogel M.A."/>
            <person name="Auchtung J."/>
            <person name="Tiedje J.M."/>
            <person name="Woyke T."/>
        </authorList>
    </citation>
    <scope>NUCLEOTIDE SEQUENCE</scope>
    <source>
        <strain evidence="2">CCGE1003</strain>
    </source>
</reference>
<sequence>MTLIDSRPLRIIPADSEQRQADRTARARRFDYAALVRRTTRSPRPPVCSSEAADAAQADCVAGTAGGSNRAARERSFDDPQARDDAQARDSSADTEAATADEGARTSAAALAAHDALLQRLPAATMPAVDALFRTQGHFLELARSLAREVAAFCADPAIGEAGNWEVRMALDERILPDTTLYLSLSRFWLSLRFDTRGIETRQLLFDHSAMLERELAALLNAWGTPRDIELTVW</sequence>
<dbReference type="STRING" id="640512.BC1003_3640"/>
<accession>E1TI72</accession>
<dbReference type="eggNOG" id="ENOG5033AF7">
    <property type="taxonomic scope" value="Bacteria"/>
</dbReference>
<proteinExistence type="predicted"/>